<reference evidence="2" key="1">
    <citation type="submission" date="2006-02" db="EMBL/GenBank/DDBJ databases">
        <title>Complete sequence of chromosome of Rhodoferax ferrireducens DSM 15236.</title>
        <authorList>
            <person name="Copeland A."/>
            <person name="Lucas S."/>
            <person name="Lapidus A."/>
            <person name="Barry K."/>
            <person name="Detter J.C."/>
            <person name="Glavina del Rio T."/>
            <person name="Hammon N."/>
            <person name="Israni S."/>
            <person name="Pitluck S."/>
            <person name="Brettin T."/>
            <person name="Bruce D."/>
            <person name="Han C."/>
            <person name="Tapia R."/>
            <person name="Gilna P."/>
            <person name="Kiss H."/>
            <person name="Schmutz J."/>
            <person name="Larimer F."/>
            <person name="Land M."/>
            <person name="Kyrpides N."/>
            <person name="Ivanova N."/>
            <person name="Richardson P."/>
        </authorList>
    </citation>
    <scope>NUCLEOTIDE SEQUENCE [LARGE SCALE GENOMIC DNA]</scope>
    <source>
        <strain evidence="2">ATCC BAA-621 / DSM 15236 / T118</strain>
    </source>
</reference>
<dbReference type="InterPro" id="IPR032720">
    <property type="entry name" value="Cys_rich_CWC"/>
</dbReference>
<organism evidence="1 2">
    <name type="scientific">Albidiferax ferrireducens (strain ATCC BAA-621 / DSM 15236 / T118)</name>
    <name type="common">Rhodoferax ferrireducens</name>
    <dbReference type="NCBI Taxonomy" id="338969"/>
    <lineage>
        <taxon>Bacteria</taxon>
        <taxon>Pseudomonadati</taxon>
        <taxon>Pseudomonadota</taxon>
        <taxon>Betaproteobacteria</taxon>
        <taxon>Burkholderiales</taxon>
        <taxon>Comamonadaceae</taxon>
        <taxon>Rhodoferax</taxon>
    </lineage>
</organism>
<dbReference type="AlphaFoldDB" id="Q21S85"/>
<gene>
    <name evidence="1" type="ordered locus">Rfer_3668</name>
</gene>
<name>Q21S85_ALBFT</name>
<dbReference type="STRING" id="338969.Rfer_3668"/>
<dbReference type="KEGG" id="rfr:Rfer_3668"/>
<protein>
    <recommendedName>
        <fullName evidence="3">Cysteine-rich CWC</fullName>
    </recommendedName>
</protein>
<evidence type="ECO:0008006" key="3">
    <source>
        <dbReference type="Google" id="ProtNLM"/>
    </source>
</evidence>
<dbReference type="RefSeq" id="WP_011465931.1">
    <property type="nucleotide sequence ID" value="NC_007908.1"/>
</dbReference>
<evidence type="ECO:0000313" key="1">
    <source>
        <dbReference type="EMBL" id="ABD71368.1"/>
    </source>
</evidence>
<accession>Q21S85</accession>
<keyword evidence="2" id="KW-1185">Reference proteome</keyword>
<sequence length="70" mass="7487">MQETEPIDPTRCPLCGQSNQCAGQVERVTGIKQPPCWCNQAQFSADLLASIPAHARRKACICAACVQAGN</sequence>
<dbReference type="EMBL" id="CP000267">
    <property type="protein sequence ID" value="ABD71368.1"/>
    <property type="molecule type" value="Genomic_DNA"/>
</dbReference>
<dbReference type="Proteomes" id="UP000008332">
    <property type="component" value="Chromosome"/>
</dbReference>
<evidence type="ECO:0000313" key="2">
    <source>
        <dbReference type="Proteomes" id="UP000008332"/>
    </source>
</evidence>
<dbReference type="Pfam" id="PF14375">
    <property type="entry name" value="Cys_rich_CWC"/>
    <property type="match status" value="1"/>
</dbReference>
<dbReference type="OrthoDB" id="8912324at2"/>
<proteinExistence type="predicted"/>
<dbReference type="HOGENOM" id="CLU_141656_1_1_4"/>